<dbReference type="SUPFAM" id="SSF53474">
    <property type="entry name" value="alpha/beta-Hydrolases"/>
    <property type="match status" value="1"/>
</dbReference>
<dbReference type="InParanoid" id="A0A084QEB0"/>
<dbReference type="EMBL" id="KL660806">
    <property type="protein sequence ID" value="KFA62295.1"/>
    <property type="molecule type" value="Genomic_DNA"/>
</dbReference>
<reference evidence="2 3" key="1">
    <citation type="journal article" date="2014" name="BMC Genomics">
        <title>Comparative genome sequencing reveals chemotype-specific gene clusters in the toxigenic black mold Stachybotrys.</title>
        <authorList>
            <person name="Semeiks J."/>
            <person name="Borek D."/>
            <person name="Otwinowski Z."/>
            <person name="Grishin N.V."/>
        </authorList>
    </citation>
    <scope>NUCLEOTIDE SEQUENCE [LARGE SCALE GENOMIC DNA]</scope>
    <source>
        <strain evidence="2 3">IBT 40285</strain>
    </source>
</reference>
<dbReference type="InterPro" id="IPR029058">
    <property type="entry name" value="AB_hydrolase_fold"/>
</dbReference>
<gene>
    <name evidence="2" type="ORF">S40285_06535</name>
</gene>
<dbReference type="STRING" id="1283841.A0A084QEB0"/>
<keyword evidence="3" id="KW-1185">Reference proteome</keyword>
<dbReference type="Gene3D" id="3.40.50.1820">
    <property type="entry name" value="alpha/beta hydrolase"/>
    <property type="match status" value="1"/>
</dbReference>
<dbReference type="PANTHER" id="PTHR43433">
    <property type="entry name" value="HYDROLASE, ALPHA/BETA FOLD FAMILY PROTEIN"/>
    <property type="match status" value="1"/>
</dbReference>
<dbReference type="HOGENOM" id="CLU_020336_4_0_1"/>
<evidence type="ECO:0000313" key="2">
    <source>
        <dbReference type="EMBL" id="KFA62295.1"/>
    </source>
</evidence>
<name>A0A084QEB0_STAC4</name>
<sequence>MATYQTAKDEFVTVDGVRFAFRRLGLPSGTPLVLLMHFRSVHPRSFMVGTMDHWDPALINPLAALRPVLLIDNAGVGRSEGEIPRTFAAWARKYVEVLDALGVGRADVMGFSMGGCAAQMVALNAPTLVRRLILCGTIPSTGDGVTRAPIGPFNQLSAAVTQEEHRRAFLETFFTSSQQGQAAGAAAWQRMVTSRPDRSDYVSTADARTQAVAFAKFMDPGQAKDASYGRLHELTVPVLVANGSDDLLLPTSNSVTLWNKLSNANAQLHLYPRSGHGFLYQYATQFARLVNDFLDEGLDGAAHL</sequence>
<dbReference type="PANTHER" id="PTHR43433:SF5">
    <property type="entry name" value="AB HYDROLASE-1 DOMAIN-CONTAINING PROTEIN"/>
    <property type="match status" value="1"/>
</dbReference>
<dbReference type="AlphaFoldDB" id="A0A084QEB0"/>
<organism evidence="2 3">
    <name type="scientific">Stachybotrys chlorohalonatus (strain IBT 40285)</name>
    <dbReference type="NCBI Taxonomy" id="1283841"/>
    <lineage>
        <taxon>Eukaryota</taxon>
        <taxon>Fungi</taxon>
        <taxon>Dikarya</taxon>
        <taxon>Ascomycota</taxon>
        <taxon>Pezizomycotina</taxon>
        <taxon>Sordariomycetes</taxon>
        <taxon>Hypocreomycetidae</taxon>
        <taxon>Hypocreales</taxon>
        <taxon>Stachybotryaceae</taxon>
        <taxon>Stachybotrys</taxon>
    </lineage>
</organism>
<evidence type="ECO:0000313" key="3">
    <source>
        <dbReference type="Proteomes" id="UP000028524"/>
    </source>
</evidence>
<dbReference type="OMA" id="FAKFMDP"/>
<dbReference type="Proteomes" id="UP000028524">
    <property type="component" value="Unassembled WGS sequence"/>
</dbReference>
<dbReference type="Pfam" id="PF00561">
    <property type="entry name" value="Abhydrolase_1"/>
    <property type="match status" value="1"/>
</dbReference>
<dbReference type="InterPro" id="IPR000073">
    <property type="entry name" value="AB_hydrolase_1"/>
</dbReference>
<dbReference type="OrthoDB" id="8119704at2759"/>
<dbReference type="InterPro" id="IPR050471">
    <property type="entry name" value="AB_hydrolase"/>
</dbReference>
<evidence type="ECO:0000259" key="1">
    <source>
        <dbReference type="Pfam" id="PF00561"/>
    </source>
</evidence>
<proteinExistence type="predicted"/>
<feature type="domain" description="AB hydrolase-1" evidence="1">
    <location>
        <begin position="49"/>
        <end position="279"/>
    </location>
</feature>
<protein>
    <recommendedName>
        <fullName evidence="1">AB hydrolase-1 domain-containing protein</fullName>
    </recommendedName>
</protein>
<accession>A0A084QEB0</accession>